<dbReference type="AlphaFoldDB" id="A0A248TMD3"/>
<dbReference type="OrthoDB" id="1925744at2"/>
<organism evidence="2 3">
    <name type="scientific">Cytobacillus kochii</name>
    <dbReference type="NCBI Taxonomy" id="859143"/>
    <lineage>
        <taxon>Bacteria</taxon>
        <taxon>Bacillati</taxon>
        <taxon>Bacillota</taxon>
        <taxon>Bacilli</taxon>
        <taxon>Bacillales</taxon>
        <taxon>Bacillaceae</taxon>
        <taxon>Cytobacillus</taxon>
    </lineage>
</organism>
<evidence type="ECO:0000313" key="2">
    <source>
        <dbReference type="EMBL" id="ASV69366.1"/>
    </source>
</evidence>
<feature type="transmembrane region" description="Helical" evidence="1">
    <location>
        <begin position="6"/>
        <end position="29"/>
    </location>
</feature>
<dbReference type="KEGG" id="bko:CKF48_19835"/>
<name>A0A248TMD3_9BACI</name>
<evidence type="ECO:0000256" key="1">
    <source>
        <dbReference type="SAM" id="Phobius"/>
    </source>
</evidence>
<dbReference type="GeneID" id="97216581"/>
<keyword evidence="1" id="KW-1133">Transmembrane helix</keyword>
<gene>
    <name evidence="2" type="ORF">CKF48_19835</name>
</gene>
<keyword evidence="3" id="KW-1185">Reference proteome</keyword>
<reference evidence="2 3" key="1">
    <citation type="submission" date="2017-08" db="EMBL/GenBank/DDBJ databases">
        <title>Complete Genome Sequence of Bacillus kochii Oregon-R-modENCODE STRAIN BDGP4, isolated from Drosophila melanogaster gut.</title>
        <authorList>
            <person name="Wan K.H."/>
            <person name="Yu C."/>
            <person name="Park S."/>
            <person name="Hammonds A.S."/>
            <person name="Booth B.W."/>
            <person name="Celniker S.E."/>
        </authorList>
    </citation>
    <scope>NUCLEOTIDE SEQUENCE [LARGE SCALE GENOMIC DNA]</scope>
    <source>
        <strain evidence="2 3">BDGP4</strain>
    </source>
</reference>
<dbReference type="EMBL" id="CP022983">
    <property type="protein sequence ID" value="ASV69366.1"/>
    <property type="molecule type" value="Genomic_DNA"/>
</dbReference>
<feature type="transmembrane region" description="Helical" evidence="1">
    <location>
        <begin position="60"/>
        <end position="89"/>
    </location>
</feature>
<sequence length="103" mass="11154">MSTSTILKWITGACEAFLGIPFLGGIFILANGWVPLIVMFFLHVITLVLSVRAGENKYGSITGIITSIIGWIPVVGMIMHIITALLLFVDAGLSSKQNKTKVY</sequence>
<protein>
    <submittedName>
        <fullName evidence="2">Uncharacterized protein</fullName>
    </submittedName>
</protein>
<keyword evidence="1" id="KW-0472">Membrane</keyword>
<proteinExistence type="predicted"/>
<feature type="transmembrane region" description="Helical" evidence="1">
    <location>
        <begin position="36"/>
        <end position="54"/>
    </location>
</feature>
<dbReference type="Proteomes" id="UP000215137">
    <property type="component" value="Chromosome"/>
</dbReference>
<keyword evidence="1" id="KW-0812">Transmembrane</keyword>
<evidence type="ECO:0000313" key="3">
    <source>
        <dbReference type="Proteomes" id="UP000215137"/>
    </source>
</evidence>
<accession>A0A248TMD3</accession>
<dbReference type="RefSeq" id="WP_095372929.1">
    <property type="nucleotide sequence ID" value="NZ_CM126253.1"/>
</dbReference>